<gene>
    <name evidence="3" type="ORF">CBI31_08855</name>
</gene>
<comment type="similarity">
    <text evidence="1">Belongs to the UPF0065 (bug) family.</text>
</comment>
<dbReference type="PANTHER" id="PTHR42928:SF5">
    <property type="entry name" value="BLR1237 PROTEIN"/>
    <property type="match status" value="1"/>
</dbReference>
<proteinExistence type="inferred from homology"/>
<feature type="signal peptide" evidence="2">
    <location>
        <begin position="1"/>
        <end position="25"/>
    </location>
</feature>
<dbReference type="Proteomes" id="UP000197528">
    <property type="component" value="Unassembled WGS sequence"/>
</dbReference>
<protein>
    <submittedName>
        <fullName evidence="3">Tricarboxylate-binding receptor</fullName>
    </submittedName>
</protein>
<dbReference type="InterPro" id="IPR005064">
    <property type="entry name" value="BUG"/>
</dbReference>
<evidence type="ECO:0000313" key="4">
    <source>
        <dbReference type="Proteomes" id="UP000197528"/>
    </source>
</evidence>
<dbReference type="Gene3D" id="3.40.190.10">
    <property type="entry name" value="Periplasmic binding protein-like II"/>
    <property type="match status" value="1"/>
</dbReference>
<dbReference type="AlphaFoldDB" id="A0A254PV70"/>
<organism evidence="3 4">
    <name type="scientific">Polynucleobacter campilacus</name>
    <dbReference type="NCBI Taxonomy" id="1743163"/>
    <lineage>
        <taxon>Bacteria</taxon>
        <taxon>Pseudomonadati</taxon>
        <taxon>Pseudomonadota</taxon>
        <taxon>Betaproteobacteria</taxon>
        <taxon>Burkholderiales</taxon>
        <taxon>Burkholderiaceae</taxon>
        <taxon>Polynucleobacter</taxon>
    </lineage>
</organism>
<dbReference type="PIRSF" id="PIRSF017082">
    <property type="entry name" value="YflP"/>
    <property type="match status" value="1"/>
</dbReference>
<sequence length="323" mass="34393">MYIPRVISKILCLICFGLSAQLAYAQYPCPVIKIISPYPPGGASDVLARMLVPGLSKQLNVSVIVENKTGASGNIGTDFVSSAAGDGCTLLLGNSTGVVINRNLYKLRNDPITSLRPVAEVAAVPMVLYVNSSVPANSVAELIALIKKEPGKYSFASPGSGSTHHLLGELLKLEQKLDMTHIPYRGSGPAIVDVLAGQVPMAFEATSAMVPHLNSGKVRALATTGAVRAKNLPDVPTMKELGYPKFVVENWYGIFVPAKTPTALVNQLNKEINKTLASTEVAESLSKMGSLNAEQTPEQFAAFVKKEIPYWELLVKQSGATAE</sequence>
<name>A0A254PV70_9BURK</name>
<keyword evidence="4" id="KW-1185">Reference proteome</keyword>
<dbReference type="OrthoDB" id="8886207at2"/>
<dbReference type="PANTHER" id="PTHR42928">
    <property type="entry name" value="TRICARBOXYLATE-BINDING PROTEIN"/>
    <property type="match status" value="1"/>
</dbReference>
<feature type="chain" id="PRO_5012897221" evidence="2">
    <location>
        <begin position="26"/>
        <end position="323"/>
    </location>
</feature>
<dbReference type="InterPro" id="IPR042100">
    <property type="entry name" value="Bug_dom1"/>
</dbReference>
<evidence type="ECO:0000256" key="2">
    <source>
        <dbReference type="SAM" id="SignalP"/>
    </source>
</evidence>
<accession>A0A254PV70</accession>
<keyword evidence="3" id="KW-0675">Receptor</keyword>
<evidence type="ECO:0000313" key="3">
    <source>
        <dbReference type="EMBL" id="OWS69186.1"/>
    </source>
</evidence>
<dbReference type="EMBL" id="NGUP01000004">
    <property type="protein sequence ID" value="OWS69186.1"/>
    <property type="molecule type" value="Genomic_DNA"/>
</dbReference>
<keyword evidence="2" id="KW-0732">Signal</keyword>
<comment type="caution">
    <text evidence="3">The sequence shown here is derived from an EMBL/GenBank/DDBJ whole genome shotgun (WGS) entry which is preliminary data.</text>
</comment>
<dbReference type="CDD" id="cd07012">
    <property type="entry name" value="PBP2_Bug_TTT"/>
    <property type="match status" value="1"/>
</dbReference>
<reference evidence="3 4" key="1">
    <citation type="submission" date="2017-05" db="EMBL/GenBank/DDBJ databases">
        <title>Genome of Polynucleobacter sp. MWH-Feld-100.</title>
        <authorList>
            <person name="Hahn M.W."/>
        </authorList>
    </citation>
    <scope>NUCLEOTIDE SEQUENCE [LARGE SCALE GENOMIC DNA]</scope>
    <source>
        <strain evidence="3 4">MWH-Feld-100</strain>
    </source>
</reference>
<dbReference type="SUPFAM" id="SSF53850">
    <property type="entry name" value="Periplasmic binding protein-like II"/>
    <property type="match status" value="1"/>
</dbReference>
<dbReference type="Pfam" id="PF03401">
    <property type="entry name" value="TctC"/>
    <property type="match status" value="1"/>
</dbReference>
<evidence type="ECO:0000256" key="1">
    <source>
        <dbReference type="ARBA" id="ARBA00006987"/>
    </source>
</evidence>
<dbReference type="Gene3D" id="3.40.190.150">
    <property type="entry name" value="Bordetella uptake gene, domain 1"/>
    <property type="match status" value="1"/>
</dbReference>